<dbReference type="SFLD" id="SFLDG01084">
    <property type="entry name" value="Uncharacterised_Radical_SAM_Su"/>
    <property type="match status" value="1"/>
</dbReference>
<sequence length="355" mass="40639">MNEQDESYFKSRGAQLNTHNRFLKQQYVTEHIEGLDEPLLENTATKYFEEHAKKIVNKPESPDLPFLYSMNPYQGCEHGCIYCYARNTHQYWGLSAGLDFERKIVVKHNAAQLLEKTFDNPKWKATPILLSGNTDCYQPAERKFKITRTMLEVLLKYRNPVSIITKNNLILRDLDLLTQLNELNLVHVNITITSLNESLRQKLEPRTVTGKGRLQTINTLASNDIPVRVMLAPIIPGLNSAEVPKIIEEAANNGASAAESTIVRLNGSIGEIFTDWIYKAFPDKAEKVLHLIADCHRGHLNDSRWGTRLKGEGKTAEAIHNLFHISVKRFMKDRQMKELNLNVFKRVQKGQLNLF</sequence>
<dbReference type="SUPFAM" id="SSF102114">
    <property type="entry name" value="Radical SAM enzymes"/>
    <property type="match status" value="1"/>
</dbReference>
<evidence type="ECO:0000313" key="6">
    <source>
        <dbReference type="Proteomes" id="UP000315971"/>
    </source>
</evidence>
<dbReference type="GO" id="GO:0046872">
    <property type="term" value="F:metal ion binding"/>
    <property type="evidence" value="ECO:0007669"/>
    <property type="project" value="UniProtKB-KW"/>
</dbReference>
<dbReference type="GO" id="GO:0016829">
    <property type="term" value="F:lyase activity"/>
    <property type="evidence" value="ECO:0007669"/>
    <property type="project" value="UniProtKB-KW"/>
</dbReference>
<dbReference type="EMBL" id="FXSZ01000016">
    <property type="protein sequence ID" value="SMO84390.1"/>
    <property type="molecule type" value="Genomic_DNA"/>
</dbReference>
<feature type="domain" description="Radical SAM core" evidence="4">
    <location>
        <begin position="59"/>
        <end position="308"/>
    </location>
</feature>
<keyword evidence="2" id="KW-0408">Iron</keyword>
<dbReference type="Proteomes" id="UP000315971">
    <property type="component" value="Unassembled WGS sequence"/>
</dbReference>
<dbReference type="PANTHER" id="PTHR43432:SF3">
    <property type="entry name" value="SLR0285 PROTEIN"/>
    <property type="match status" value="1"/>
</dbReference>
<evidence type="ECO:0000256" key="1">
    <source>
        <dbReference type="ARBA" id="ARBA00022723"/>
    </source>
</evidence>
<evidence type="ECO:0000256" key="3">
    <source>
        <dbReference type="ARBA" id="ARBA00023014"/>
    </source>
</evidence>
<dbReference type="Gene3D" id="3.80.30.30">
    <property type="match status" value="1"/>
</dbReference>
<dbReference type="RefSeq" id="WP_185955305.1">
    <property type="nucleotide sequence ID" value="NZ_FXSZ01000016.1"/>
</dbReference>
<evidence type="ECO:0000259" key="4">
    <source>
        <dbReference type="PROSITE" id="PS51918"/>
    </source>
</evidence>
<organism evidence="5 6">
    <name type="scientific">Solitalea koreensis</name>
    <dbReference type="NCBI Taxonomy" id="543615"/>
    <lineage>
        <taxon>Bacteria</taxon>
        <taxon>Pseudomonadati</taxon>
        <taxon>Bacteroidota</taxon>
        <taxon>Sphingobacteriia</taxon>
        <taxon>Sphingobacteriales</taxon>
        <taxon>Sphingobacteriaceae</taxon>
        <taxon>Solitalea</taxon>
    </lineage>
</organism>
<keyword evidence="5" id="KW-0456">Lyase</keyword>
<dbReference type="PANTHER" id="PTHR43432">
    <property type="entry name" value="SLR0285 PROTEIN"/>
    <property type="match status" value="1"/>
</dbReference>
<dbReference type="GO" id="GO:0051536">
    <property type="term" value="F:iron-sulfur cluster binding"/>
    <property type="evidence" value="ECO:0007669"/>
    <property type="project" value="UniProtKB-KW"/>
</dbReference>
<dbReference type="NCBIfam" id="NF033668">
    <property type="entry name" value="rSAM_PA0069"/>
    <property type="match status" value="1"/>
</dbReference>
<name>A0A521EMR1_9SPHI</name>
<accession>A0A521EMR1</accession>
<reference evidence="5 6" key="1">
    <citation type="submission" date="2017-05" db="EMBL/GenBank/DDBJ databases">
        <authorList>
            <person name="Varghese N."/>
            <person name="Submissions S."/>
        </authorList>
    </citation>
    <scope>NUCLEOTIDE SEQUENCE [LARGE SCALE GENOMIC DNA]</scope>
    <source>
        <strain evidence="5 6">DSM 21342</strain>
    </source>
</reference>
<keyword evidence="3" id="KW-0411">Iron-sulfur</keyword>
<dbReference type="InterPro" id="IPR007197">
    <property type="entry name" value="rSAM"/>
</dbReference>
<evidence type="ECO:0000313" key="5">
    <source>
        <dbReference type="EMBL" id="SMO84390.1"/>
    </source>
</evidence>
<dbReference type="Pfam" id="PF04055">
    <property type="entry name" value="Radical_SAM"/>
    <property type="match status" value="1"/>
</dbReference>
<dbReference type="SFLD" id="SFLDS00029">
    <property type="entry name" value="Radical_SAM"/>
    <property type="match status" value="1"/>
</dbReference>
<dbReference type="AlphaFoldDB" id="A0A521EMR1"/>
<dbReference type="InterPro" id="IPR058240">
    <property type="entry name" value="rSAM_sf"/>
</dbReference>
<dbReference type="InterPro" id="IPR040086">
    <property type="entry name" value="MJ0683-like"/>
</dbReference>
<gene>
    <name evidence="5" type="ORF">SAMN06265350_11632</name>
</gene>
<proteinExistence type="predicted"/>
<keyword evidence="6" id="KW-1185">Reference proteome</keyword>
<dbReference type="PROSITE" id="PS51918">
    <property type="entry name" value="RADICAL_SAM"/>
    <property type="match status" value="1"/>
</dbReference>
<evidence type="ECO:0000256" key="2">
    <source>
        <dbReference type="ARBA" id="ARBA00023004"/>
    </source>
</evidence>
<protein>
    <submittedName>
        <fullName evidence="5">DNA repair photolyase</fullName>
    </submittedName>
</protein>
<keyword evidence="1" id="KW-0479">Metal-binding</keyword>